<reference evidence="4" key="1">
    <citation type="journal article" date="2019" name="Int. J. Syst. Evol. Microbiol.">
        <title>The Global Catalogue of Microorganisms (GCM) 10K type strain sequencing project: providing services to taxonomists for standard genome sequencing and annotation.</title>
        <authorList>
            <consortium name="The Broad Institute Genomics Platform"/>
            <consortium name="The Broad Institute Genome Sequencing Center for Infectious Disease"/>
            <person name="Wu L."/>
            <person name="Ma J."/>
        </authorList>
    </citation>
    <scope>NUCLEOTIDE SEQUENCE [LARGE SCALE GENOMIC DNA]</scope>
    <source>
        <strain evidence="4">JCM 31202</strain>
    </source>
</reference>
<keyword evidence="1" id="KW-1133">Transmembrane helix</keyword>
<dbReference type="EMBL" id="JBHTJA010000001">
    <property type="protein sequence ID" value="MFD0898867.1"/>
    <property type="molecule type" value="Genomic_DNA"/>
</dbReference>
<gene>
    <name evidence="3" type="ORF">ACFQ11_00480</name>
</gene>
<organism evidence="3 4">
    <name type="scientific">Actinomadura sediminis</name>
    <dbReference type="NCBI Taxonomy" id="1038904"/>
    <lineage>
        <taxon>Bacteria</taxon>
        <taxon>Bacillati</taxon>
        <taxon>Actinomycetota</taxon>
        <taxon>Actinomycetes</taxon>
        <taxon>Streptosporangiales</taxon>
        <taxon>Thermomonosporaceae</taxon>
        <taxon>Actinomadura</taxon>
    </lineage>
</organism>
<keyword evidence="4" id="KW-1185">Reference proteome</keyword>
<accession>A0ABW3EHT1</accession>
<keyword evidence="1" id="KW-0812">Transmembrane</keyword>
<keyword evidence="1" id="KW-0472">Membrane</keyword>
<proteinExistence type="predicted"/>
<feature type="transmembrane region" description="Helical" evidence="1">
    <location>
        <begin position="29"/>
        <end position="49"/>
    </location>
</feature>
<sequence>MSVAGGIALLTIGAIITFAVSGSLRGIELHTVGAVLMVAGAALLVLRLVMPPRRHPKEWVARSRRDAMEEAADARREVLDDHEA</sequence>
<dbReference type="RefSeq" id="WP_378295660.1">
    <property type="nucleotide sequence ID" value="NZ_JBHTJA010000001.1"/>
</dbReference>
<protein>
    <submittedName>
        <fullName evidence="3">DUF6458 family protein</fullName>
    </submittedName>
</protein>
<evidence type="ECO:0000313" key="3">
    <source>
        <dbReference type="EMBL" id="MFD0898867.1"/>
    </source>
</evidence>
<name>A0ABW3EHT1_9ACTN</name>
<evidence type="ECO:0000259" key="2">
    <source>
        <dbReference type="Pfam" id="PF20059"/>
    </source>
</evidence>
<evidence type="ECO:0000313" key="4">
    <source>
        <dbReference type="Proteomes" id="UP001596972"/>
    </source>
</evidence>
<dbReference type="InterPro" id="IPR045597">
    <property type="entry name" value="DUF6458"/>
</dbReference>
<comment type="caution">
    <text evidence="3">The sequence shown here is derived from an EMBL/GenBank/DDBJ whole genome shotgun (WGS) entry which is preliminary data.</text>
</comment>
<evidence type="ECO:0000256" key="1">
    <source>
        <dbReference type="SAM" id="Phobius"/>
    </source>
</evidence>
<dbReference type="Proteomes" id="UP001596972">
    <property type="component" value="Unassembled WGS sequence"/>
</dbReference>
<feature type="domain" description="DUF6458" evidence="2">
    <location>
        <begin position="5"/>
        <end position="50"/>
    </location>
</feature>
<dbReference type="Pfam" id="PF20059">
    <property type="entry name" value="DUF6458"/>
    <property type="match status" value="1"/>
</dbReference>